<comment type="subcellular location">
    <subcellularLocation>
        <location evidence="2">Cytoplasm</location>
    </subcellularLocation>
    <subcellularLocation>
        <location evidence="1">Nucleus</location>
    </subcellularLocation>
</comment>
<evidence type="ECO:0000256" key="1">
    <source>
        <dbReference type="ARBA" id="ARBA00004123"/>
    </source>
</evidence>
<dbReference type="PANTHER" id="PTHR12225:SF0">
    <property type="entry name" value="PROTEASOMAL UBIQUITIN RECEPTOR ADRM1"/>
    <property type="match status" value="1"/>
</dbReference>
<keyword evidence="5" id="KW-0647">Proteasome</keyword>
<dbReference type="GO" id="GO:0070628">
    <property type="term" value="F:proteasome binding"/>
    <property type="evidence" value="ECO:0007669"/>
    <property type="project" value="TreeGrafter"/>
</dbReference>
<dbReference type="CDD" id="cd13314">
    <property type="entry name" value="PH_Rpn13"/>
    <property type="match status" value="1"/>
</dbReference>
<accession>A0A673WR08</accession>
<organism evidence="8 9">
    <name type="scientific">Salmo trutta</name>
    <name type="common">Brown trout</name>
    <dbReference type="NCBI Taxonomy" id="8032"/>
    <lineage>
        <taxon>Eukaryota</taxon>
        <taxon>Metazoa</taxon>
        <taxon>Chordata</taxon>
        <taxon>Craniata</taxon>
        <taxon>Vertebrata</taxon>
        <taxon>Euteleostomi</taxon>
        <taxon>Actinopterygii</taxon>
        <taxon>Neopterygii</taxon>
        <taxon>Teleostei</taxon>
        <taxon>Protacanthopterygii</taxon>
        <taxon>Salmoniformes</taxon>
        <taxon>Salmonidae</taxon>
        <taxon>Salmoninae</taxon>
        <taxon>Salmo</taxon>
    </lineage>
</organism>
<dbReference type="Gene3D" id="2.30.29.70">
    <property type="entry name" value="Proteasomal ubiquitin receptor Rpn13/ADRM1"/>
    <property type="match status" value="1"/>
</dbReference>
<reference evidence="8" key="2">
    <citation type="submission" date="2025-09" db="UniProtKB">
        <authorList>
            <consortium name="Ensembl"/>
        </authorList>
    </citation>
    <scope>IDENTIFICATION</scope>
</reference>
<proteinExistence type="inferred from homology"/>
<dbReference type="PROSITE" id="PS51917">
    <property type="entry name" value="PRU"/>
    <property type="match status" value="1"/>
</dbReference>
<protein>
    <submittedName>
        <fullName evidence="8">Adhesion regulating molecule 1</fullName>
    </submittedName>
</protein>
<dbReference type="GO" id="GO:0005737">
    <property type="term" value="C:cytoplasm"/>
    <property type="evidence" value="ECO:0007669"/>
    <property type="project" value="UniProtKB-SubCell"/>
</dbReference>
<feature type="domain" description="Pru" evidence="7">
    <location>
        <begin position="17"/>
        <end position="120"/>
    </location>
</feature>
<comment type="similarity">
    <text evidence="3">Belongs to the ADRM1 family.</text>
</comment>
<dbReference type="PANTHER" id="PTHR12225">
    <property type="entry name" value="ADHESION REGULATING MOLECULE 1 110 KDA CELL MEMBRANE GLYCOPROTEIN"/>
    <property type="match status" value="1"/>
</dbReference>
<keyword evidence="9" id="KW-1185">Reference proteome</keyword>
<dbReference type="OMA" id="STFITIY"/>
<evidence type="ECO:0000313" key="8">
    <source>
        <dbReference type="Ensembl" id="ENSSTUP00000014485.1"/>
    </source>
</evidence>
<dbReference type="InterPro" id="IPR044868">
    <property type="entry name" value="Rpn13/ADRM1_Pru"/>
</dbReference>
<gene>
    <name evidence="8" type="primary">ADRM1</name>
</gene>
<dbReference type="InterPro" id="IPR006773">
    <property type="entry name" value="Rpn13/ADRM1"/>
</dbReference>
<dbReference type="GO" id="GO:0061133">
    <property type="term" value="F:endopeptidase activator activity"/>
    <property type="evidence" value="ECO:0007669"/>
    <property type="project" value="TreeGrafter"/>
</dbReference>
<dbReference type="Ensembl" id="ENSSTUT00000015284.1">
    <property type="protein sequence ID" value="ENSSTUP00000014485.1"/>
    <property type="gene ID" value="ENSSTUG00000006683.1"/>
</dbReference>
<evidence type="ECO:0000259" key="7">
    <source>
        <dbReference type="PROSITE" id="PS51917"/>
    </source>
</evidence>
<dbReference type="InParanoid" id="A0A673WR08"/>
<dbReference type="InterPro" id="IPR038633">
    <property type="entry name" value="Rpn13/ADRM1_Pru_sf"/>
</dbReference>
<sequence length="185" mass="20505">MSSGALFPSLVSGSRGSSSKYLVEFRAGKMTMKGSTVTPDKHDSLIHFCWKDRGSGNVDDDLIIFPDDCEFKKVSQCTTGRVFVLKFKAGSKRLFFWMQEPKSDKDEEYCRKVNEYLNNPPMPGALGSGGSSSHELSALGGRTHTDRSTFITIYLNCFVSKFRFVLFFLPPPASSQVRVPAKPPG</sequence>
<dbReference type="Pfam" id="PF04683">
    <property type="entry name" value="Rpn13_ADRM1_Pru"/>
    <property type="match status" value="1"/>
</dbReference>
<name>A0A673WR08_SALTR</name>
<reference evidence="8" key="1">
    <citation type="submission" date="2025-08" db="UniProtKB">
        <authorList>
            <consortium name="Ensembl"/>
        </authorList>
    </citation>
    <scope>IDENTIFICATION</scope>
</reference>
<dbReference type="GO" id="GO:0008541">
    <property type="term" value="C:proteasome regulatory particle, lid subcomplex"/>
    <property type="evidence" value="ECO:0007669"/>
    <property type="project" value="TreeGrafter"/>
</dbReference>
<dbReference type="FunFam" id="2.30.29.70:FF:000001">
    <property type="entry name" value="Proteasomal ubiquitin receptor ADRM1"/>
    <property type="match status" value="1"/>
</dbReference>
<evidence type="ECO:0000313" key="9">
    <source>
        <dbReference type="Proteomes" id="UP000472277"/>
    </source>
</evidence>
<evidence type="ECO:0000256" key="4">
    <source>
        <dbReference type="ARBA" id="ARBA00022490"/>
    </source>
</evidence>
<dbReference type="GeneTree" id="ENSGT00390000013839"/>
<evidence type="ECO:0000256" key="2">
    <source>
        <dbReference type="ARBA" id="ARBA00004496"/>
    </source>
</evidence>
<keyword evidence="4" id="KW-0963">Cytoplasm</keyword>
<dbReference type="AlphaFoldDB" id="A0A673WR08"/>
<keyword evidence="6" id="KW-0539">Nucleus</keyword>
<dbReference type="Proteomes" id="UP000472277">
    <property type="component" value="Chromosome 30"/>
</dbReference>
<evidence type="ECO:0000256" key="3">
    <source>
        <dbReference type="ARBA" id="ARBA00009216"/>
    </source>
</evidence>
<evidence type="ECO:0000256" key="6">
    <source>
        <dbReference type="ARBA" id="ARBA00023242"/>
    </source>
</evidence>
<evidence type="ECO:0000256" key="5">
    <source>
        <dbReference type="ARBA" id="ARBA00022942"/>
    </source>
</evidence>
<dbReference type="GO" id="GO:0005634">
    <property type="term" value="C:nucleus"/>
    <property type="evidence" value="ECO:0007669"/>
    <property type="project" value="UniProtKB-SubCell"/>
</dbReference>